<feature type="binding site" evidence="9">
    <location>
        <position position="145"/>
    </location>
    <ligand>
        <name>substrate</name>
    </ligand>
</feature>
<evidence type="ECO:0000313" key="12">
    <source>
        <dbReference type="EMBL" id="MDM9561904.1"/>
    </source>
</evidence>
<keyword evidence="8 9" id="KW-0665">Pyrimidine biosynthesis</keyword>
<sequence>MSSQNATQLTITRPDDWHLHLRDGAALQAVVGDTARQFARAIIMPNLRPPVTTTEQALAYRQRIDDALRRQGDAVDFTPLMTLYLTDNTPAEEIVRAHASGQVYAVKLYPAGATTNSDAGVTDLLGKCGKALQALERCGMPLLVHGEVTDPDIDVFDREAVFIERVMQPLRRAYPGLKVVFEHITTKDGAEYVRDAEGPIGATITPQHLLYNRNAIFTGGVRPHWYCLPILKREVHRQALVEAATSGSPRFFLGTDSAPHARGLKEHACGCAGCYTALHAMELYATAFERAGRLDRLEGFASFHGPDFYGLPRNAGTLTLRREDYVIPDEVPFGETSLVPLAAGESLEWRVV</sequence>
<evidence type="ECO:0000313" key="13">
    <source>
        <dbReference type="Proteomes" id="UP001175604"/>
    </source>
</evidence>
<feature type="binding site" evidence="9">
    <location>
        <position position="183"/>
    </location>
    <ligand>
        <name>Zn(2+)</name>
        <dbReference type="ChEBI" id="CHEBI:29105"/>
        <label>2</label>
    </ligand>
</feature>
<keyword evidence="13" id="KW-1185">Reference proteome</keyword>
<feature type="binding site" evidence="9">
    <location>
        <position position="20"/>
    </location>
    <ligand>
        <name>Zn(2+)</name>
        <dbReference type="ChEBI" id="CHEBI:29105"/>
        <label>1</label>
    </ligand>
</feature>
<dbReference type="InterPro" id="IPR002195">
    <property type="entry name" value="Dihydroorotase_CS"/>
</dbReference>
<evidence type="ECO:0000256" key="5">
    <source>
        <dbReference type="ARBA" id="ARBA00022723"/>
    </source>
</evidence>
<feature type="binding site" description="via carbamate group" evidence="9">
    <location>
        <position position="107"/>
    </location>
    <ligand>
        <name>Zn(2+)</name>
        <dbReference type="ChEBI" id="CHEBI:29105"/>
        <label>2</label>
    </ligand>
</feature>
<dbReference type="HAMAP" id="MF_00219">
    <property type="entry name" value="PyrC_classII"/>
    <property type="match status" value="1"/>
</dbReference>
<comment type="function">
    <text evidence="1 9">Catalyzes the reversible cyclization of carbamoyl aspartate to dihydroorotate.</text>
</comment>
<dbReference type="PANTHER" id="PTHR43137">
    <property type="entry name" value="DIHYDROOROTASE"/>
    <property type="match status" value="1"/>
</dbReference>
<evidence type="ECO:0000256" key="4">
    <source>
        <dbReference type="ARBA" id="ARBA00012860"/>
    </source>
</evidence>
<evidence type="ECO:0000256" key="7">
    <source>
        <dbReference type="ARBA" id="ARBA00022833"/>
    </source>
</evidence>
<dbReference type="EC" id="3.5.2.3" evidence="4 9"/>
<feature type="binding site" evidence="9">
    <location>
        <position position="145"/>
    </location>
    <ligand>
        <name>Zn(2+)</name>
        <dbReference type="ChEBI" id="CHEBI:29105"/>
        <label>2</label>
    </ligand>
</feature>
<feature type="domain" description="Amidohydrolase-related" evidence="11">
    <location>
        <begin position="16"/>
        <end position="319"/>
    </location>
</feature>
<keyword evidence="7 9" id="KW-0862">Zinc</keyword>
<dbReference type="InterPro" id="IPR032466">
    <property type="entry name" value="Metal_Hydrolase"/>
</dbReference>
<dbReference type="GO" id="GO:0004151">
    <property type="term" value="F:dihydroorotase activity"/>
    <property type="evidence" value="ECO:0007669"/>
    <property type="project" value="UniProtKB-EC"/>
</dbReference>
<comment type="caution">
    <text evidence="12">The sequence shown here is derived from an EMBL/GenBank/DDBJ whole genome shotgun (WGS) entry which is preliminary data.</text>
</comment>
<keyword evidence="5 9" id="KW-0479">Metal-binding</keyword>
<comment type="pathway">
    <text evidence="2 9 10">Pyrimidine metabolism; UMP biosynthesis via de novo pathway; (S)-dihydroorotate from bicarbonate: step 3/3.</text>
</comment>
<comment type="similarity">
    <text evidence="3 9 10">Belongs to the metallo-dependent hydrolases superfamily. DHOase family. Class II DHOase subfamily.</text>
</comment>
<dbReference type="PROSITE" id="PS00482">
    <property type="entry name" value="DIHYDROOROTASE_1"/>
    <property type="match status" value="1"/>
</dbReference>
<evidence type="ECO:0000256" key="9">
    <source>
        <dbReference type="HAMAP-Rule" id="MF_00219"/>
    </source>
</evidence>
<feature type="binding site" evidence="9">
    <location>
        <position position="260"/>
    </location>
    <ligand>
        <name>substrate</name>
    </ligand>
</feature>
<name>A0ABT7W9P8_9BORD</name>
<accession>A0ABT7W9P8</accession>
<dbReference type="RefSeq" id="WP_028356851.1">
    <property type="nucleotide sequence ID" value="NZ_JAUDJE010000031.1"/>
</dbReference>
<dbReference type="PIRSF" id="PIRSF001237">
    <property type="entry name" value="DHOdimr"/>
    <property type="match status" value="1"/>
</dbReference>
<dbReference type="Gene3D" id="3.20.20.140">
    <property type="entry name" value="Metal-dependent hydrolases"/>
    <property type="match status" value="1"/>
</dbReference>
<proteinExistence type="inferred from homology"/>
<keyword evidence="6 9" id="KW-0378">Hydrolase</keyword>
<dbReference type="PROSITE" id="PS00483">
    <property type="entry name" value="DIHYDROOROTASE_2"/>
    <property type="match status" value="1"/>
</dbReference>
<evidence type="ECO:0000256" key="10">
    <source>
        <dbReference type="RuleBase" id="RU003440"/>
    </source>
</evidence>
<feature type="binding site" evidence="9">
    <location>
        <position position="256"/>
    </location>
    <ligand>
        <name>Zn(2+)</name>
        <dbReference type="ChEBI" id="CHEBI:29105"/>
        <label>1</label>
    </ligand>
</feature>
<evidence type="ECO:0000256" key="2">
    <source>
        <dbReference type="ARBA" id="ARBA00004880"/>
    </source>
</evidence>
<gene>
    <name evidence="9 12" type="primary">pyrC</name>
    <name evidence="12" type="ORF">QUC21_22925</name>
</gene>
<feature type="binding site" evidence="9">
    <location>
        <position position="272"/>
    </location>
    <ligand>
        <name>substrate</name>
    </ligand>
</feature>
<evidence type="ECO:0000256" key="8">
    <source>
        <dbReference type="ARBA" id="ARBA00022975"/>
    </source>
</evidence>
<reference evidence="12" key="1">
    <citation type="submission" date="2023-06" db="EMBL/GenBank/DDBJ databases">
        <title>full genome analysis of Phenantherene degrader P3.</title>
        <authorList>
            <person name="Akbar A."/>
            <person name="Rahmeh R."/>
            <person name="Kishk M."/>
        </authorList>
    </citation>
    <scope>NUCLEOTIDE SEQUENCE</scope>
    <source>
        <strain evidence="12">P3</strain>
    </source>
</reference>
<feature type="binding site" evidence="9">
    <location>
        <position position="228"/>
    </location>
    <ligand>
        <name>substrate</name>
    </ligand>
</feature>
<feature type="active site" evidence="9">
    <location>
        <position position="256"/>
    </location>
</feature>
<evidence type="ECO:0000256" key="1">
    <source>
        <dbReference type="ARBA" id="ARBA00002368"/>
    </source>
</evidence>
<dbReference type="SUPFAM" id="SSF51556">
    <property type="entry name" value="Metallo-dependent hydrolases"/>
    <property type="match status" value="1"/>
</dbReference>
<comment type="subunit">
    <text evidence="9">Homodimer.</text>
</comment>
<dbReference type="InterPro" id="IPR004721">
    <property type="entry name" value="DHOdimr"/>
</dbReference>
<dbReference type="Pfam" id="PF01979">
    <property type="entry name" value="Amidohydro_1"/>
    <property type="match status" value="1"/>
</dbReference>
<feature type="binding site" evidence="9">
    <location>
        <begin position="20"/>
        <end position="22"/>
    </location>
    <ligand>
        <name>substrate</name>
    </ligand>
</feature>
<feature type="binding site" description="via carbamate group" evidence="9">
    <location>
        <position position="107"/>
    </location>
    <ligand>
        <name>Zn(2+)</name>
        <dbReference type="ChEBI" id="CHEBI:29105"/>
        <label>1</label>
    </ligand>
</feature>
<dbReference type="InterPro" id="IPR006680">
    <property type="entry name" value="Amidohydro-rel"/>
</dbReference>
<comment type="cofactor">
    <cofactor evidence="9 10">
        <name>Zn(2+)</name>
        <dbReference type="ChEBI" id="CHEBI:29105"/>
    </cofactor>
    <text evidence="9 10">Binds 2 Zn(2+) ions per subunit.</text>
</comment>
<evidence type="ECO:0000259" key="11">
    <source>
        <dbReference type="Pfam" id="PF01979"/>
    </source>
</evidence>
<feature type="modified residue" description="N6-carboxylysine" evidence="9">
    <location>
        <position position="107"/>
    </location>
</feature>
<protein>
    <recommendedName>
        <fullName evidence="4 9">Dihydroorotase</fullName>
        <shortName evidence="9">DHOase</shortName>
        <ecNumber evidence="4 9">3.5.2.3</ecNumber>
    </recommendedName>
</protein>
<dbReference type="Proteomes" id="UP001175604">
    <property type="component" value="Unassembled WGS sequence"/>
</dbReference>
<evidence type="ECO:0000256" key="6">
    <source>
        <dbReference type="ARBA" id="ARBA00022801"/>
    </source>
</evidence>
<organism evidence="12 13">
    <name type="scientific">Bordetella petrii</name>
    <dbReference type="NCBI Taxonomy" id="94624"/>
    <lineage>
        <taxon>Bacteria</taxon>
        <taxon>Pseudomonadati</taxon>
        <taxon>Pseudomonadota</taxon>
        <taxon>Betaproteobacteria</taxon>
        <taxon>Burkholderiales</taxon>
        <taxon>Alcaligenaceae</taxon>
        <taxon>Bordetella</taxon>
    </lineage>
</organism>
<dbReference type="PANTHER" id="PTHR43137:SF1">
    <property type="entry name" value="DIHYDROOROTASE"/>
    <property type="match status" value="1"/>
</dbReference>
<feature type="binding site" evidence="9">
    <location>
        <position position="18"/>
    </location>
    <ligand>
        <name>Zn(2+)</name>
        <dbReference type="ChEBI" id="CHEBI:29105"/>
        <label>1</label>
    </ligand>
</feature>
<dbReference type="NCBIfam" id="TIGR00856">
    <property type="entry name" value="pyrC_dimer"/>
    <property type="match status" value="1"/>
</dbReference>
<dbReference type="EMBL" id="JAUDJE010000031">
    <property type="protein sequence ID" value="MDM9561904.1"/>
    <property type="molecule type" value="Genomic_DNA"/>
</dbReference>
<evidence type="ECO:0000256" key="3">
    <source>
        <dbReference type="ARBA" id="ARBA00005631"/>
    </source>
</evidence>
<feature type="binding site" evidence="9">
    <location>
        <position position="46"/>
    </location>
    <ligand>
        <name>substrate</name>
    </ligand>
</feature>
<dbReference type="CDD" id="cd01294">
    <property type="entry name" value="DHOase"/>
    <property type="match status" value="1"/>
</dbReference>
<comment type="catalytic activity">
    <reaction evidence="9 10">
        <text>(S)-dihydroorotate + H2O = N-carbamoyl-L-aspartate + H(+)</text>
        <dbReference type="Rhea" id="RHEA:24296"/>
        <dbReference type="ChEBI" id="CHEBI:15377"/>
        <dbReference type="ChEBI" id="CHEBI:15378"/>
        <dbReference type="ChEBI" id="CHEBI:30864"/>
        <dbReference type="ChEBI" id="CHEBI:32814"/>
        <dbReference type="EC" id="3.5.2.3"/>
    </reaction>
</comment>